<sequence length="156" mass="18713">MNLSPVPKYLSLYSKSRFENKRKEYSKIDPTKDLYKFPSPFVVAFFNLVYHKDYQLSFLYLEKTTEYDFSIDIFIFHLISHCSSSLAKLHAIPYERLCKYQKTGTNSFFILLNDSTINKIMLCVRQPHRQWCKMTKAYTLPTKQHTQIVFMKFKNY</sequence>
<reference evidence="1 2" key="1">
    <citation type="journal article" date="2018" name="Sci. Rep.">
        <title>Genomic signatures of local adaptation to the degree of environmental predictability in rotifers.</title>
        <authorList>
            <person name="Franch-Gras L."/>
            <person name="Hahn C."/>
            <person name="Garcia-Roger E.M."/>
            <person name="Carmona M.J."/>
            <person name="Serra M."/>
            <person name="Gomez A."/>
        </authorList>
    </citation>
    <scope>NUCLEOTIDE SEQUENCE [LARGE SCALE GENOMIC DNA]</scope>
    <source>
        <strain evidence="1">HYR1</strain>
    </source>
</reference>
<organism evidence="1 2">
    <name type="scientific">Brachionus plicatilis</name>
    <name type="common">Marine rotifer</name>
    <name type="synonym">Brachionus muelleri</name>
    <dbReference type="NCBI Taxonomy" id="10195"/>
    <lineage>
        <taxon>Eukaryota</taxon>
        <taxon>Metazoa</taxon>
        <taxon>Spiralia</taxon>
        <taxon>Gnathifera</taxon>
        <taxon>Rotifera</taxon>
        <taxon>Eurotatoria</taxon>
        <taxon>Monogononta</taxon>
        <taxon>Pseudotrocha</taxon>
        <taxon>Ploima</taxon>
        <taxon>Brachionidae</taxon>
        <taxon>Brachionus</taxon>
    </lineage>
</organism>
<comment type="caution">
    <text evidence="1">The sequence shown here is derived from an EMBL/GenBank/DDBJ whole genome shotgun (WGS) entry which is preliminary data.</text>
</comment>
<evidence type="ECO:0000313" key="1">
    <source>
        <dbReference type="EMBL" id="RNA41403.1"/>
    </source>
</evidence>
<accession>A0A3M7T012</accession>
<proteinExistence type="predicted"/>
<protein>
    <submittedName>
        <fullName evidence="1">Uncharacterized protein</fullName>
    </submittedName>
</protein>
<name>A0A3M7T012_BRAPC</name>
<keyword evidence="2" id="KW-1185">Reference proteome</keyword>
<dbReference type="AlphaFoldDB" id="A0A3M7T012"/>
<dbReference type="EMBL" id="REGN01000507">
    <property type="protein sequence ID" value="RNA41403.1"/>
    <property type="molecule type" value="Genomic_DNA"/>
</dbReference>
<dbReference type="Proteomes" id="UP000276133">
    <property type="component" value="Unassembled WGS sequence"/>
</dbReference>
<gene>
    <name evidence="1" type="ORF">BpHYR1_053040</name>
</gene>
<evidence type="ECO:0000313" key="2">
    <source>
        <dbReference type="Proteomes" id="UP000276133"/>
    </source>
</evidence>